<evidence type="ECO:0000313" key="2">
    <source>
        <dbReference type="Proteomes" id="UP000250043"/>
    </source>
</evidence>
<proteinExistence type="predicted"/>
<name>A0A8E2AXE1_9APHY</name>
<dbReference type="AlphaFoldDB" id="A0A8E2AXE1"/>
<evidence type="ECO:0000313" key="1">
    <source>
        <dbReference type="EMBL" id="OCH88387.1"/>
    </source>
</evidence>
<accession>A0A8E2AXE1</accession>
<protein>
    <submittedName>
        <fullName evidence="1">Uncharacterized protein</fullName>
    </submittedName>
</protein>
<gene>
    <name evidence="1" type="ORF">OBBRIDRAFT_90586</name>
</gene>
<dbReference type="EMBL" id="KV722454">
    <property type="protein sequence ID" value="OCH88387.1"/>
    <property type="molecule type" value="Genomic_DNA"/>
</dbReference>
<organism evidence="1 2">
    <name type="scientific">Obba rivulosa</name>
    <dbReference type="NCBI Taxonomy" id="1052685"/>
    <lineage>
        <taxon>Eukaryota</taxon>
        <taxon>Fungi</taxon>
        <taxon>Dikarya</taxon>
        <taxon>Basidiomycota</taxon>
        <taxon>Agaricomycotina</taxon>
        <taxon>Agaricomycetes</taxon>
        <taxon>Polyporales</taxon>
        <taxon>Gelatoporiaceae</taxon>
        <taxon>Obba</taxon>
    </lineage>
</organism>
<sequence length="95" mass="10726">MGEMMSVMLYNHITCIFYCKAAHMARSLHSSTVYPPVRPDTREICISPGGHSIRRSMTMGSRAGAHLQDHATVRTENAQGVLNGQYRMSQRVHMY</sequence>
<dbReference type="Proteomes" id="UP000250043">
    <property type="component" value="Unassembled WGS sequence"/>
</dbReference>
<keyword evidence="2" id="KW-1185">Reference proteome</keyword>
<reference evidence="1 2" key="1">
    <citation type="submission" date="2016-07" db="EMBL/GenBank/DDBJ databases">
        <title>Draft genome of the white-rot fungus Obba rivulosa 3A-2.</title>
        <authorList>
            <consortium name="DOE Joint Genome Institute"/>
            <person name="Miettinen O."/>
            <person name="Riley R."/>
            <person name="Acob R."/>
            <person name="Barry K."/>
            <person name="Cullen D."/>
            <person name="De Vries R."/>
            <person name="Hainaut M."/>
            <person name="Hatakka A."/>
            <person name="Henrissat B."/>
            <person name="Hilden K."/>
            <person name="Kuo R."/>
            <person name="Labutti K."/>
            <person name="Lipzen A."/>
            <person name="Makela M.R."/>
            <person name="Sandor L."/>
            <person name="Spatafora J.W."/>
            <person name="Grigoriev I.V."/>
            <person name="Hibbett D.S."/>
        </authorList>
    </citation>
    <scope>NUCLEOTIDE SEQUENCE [LARGE SCALE GENOMIC DNA]</scope>
    <source>
        <strain evidence="1 2">3A-2</strain>
    </source>
</reference>